<dbReference type="EMBL" id="SGXD01000001">
    <property type="protein sequence ID" value="RZS91823.1"/>
    <property type="molecule type" value="Genomic_DNA"/>
</dbReference>
<dbReference type="PROSITE" id="PS51186">
    <property type="entry name" value="GNAT"/>
    <property type="match status" value="1"/>
</dbReference>
<evidence type="ECO:0000259" key="3">
    <source>
        <dbReference type="PROSITE" id="PS51186"/>
    </source>
</evidence>
<dbReference type="PANTHER" id="PTHR43877:SF1">
    <property type="entry name" value="ACETYLTRANSFERASE"/>
    <property type="match status" value="1"/>
</dbReference>
<organism evidence="4 5">
    <name type="scientific">Motilibacter rhizosphaerae</name>
    <dbReference type="NCBI Taxonomy" id="598652"/>
    <lineage>
        <taxon>Bacteria</taxon>
        <taxon>Bacillati</taxon>
        <taxon>Actinomycetota</taxon>
        <taxon>Actinomycetes</taxon>
        <taxon>Motilibacterales</taxon>
        <taxon>Motilibacteraceae</taxon>
        <taxon>Motilibacter</taxon>
    </lineage>
</organism>
<keyword evidence="1" id="KW-0808">Transferase</keyword>
<dbReference type="GO" id="GO:0016747">
    <property type="term" value="F:acyltransferase activity, transferring groups other than amino-acyl groups"/>
    <property type="evidence" value="ECO:0007669"/>
    <property type="project" value="InterPro"/>
</dbReference>
<sequence length="166" mass="18156">MPAVTAVRSASAEDAAQMAAVHVRSWRETYRGVMSDDVLDDPGLLAARQRFWTRVLTDDRWSSSRVVVAEADSRIIGLAMSGPPRVPEAGIDAQLLVLYVAAEYHGRGAGAALLTSVLDPREAAVVWVVDPNPRAQAFYRKHGFVPDGRRTEEDGVAEIRLSRFPT</sequence>
<dbReference type="SUPFAM" id="SSF55729">
    <property type="entry name" value="Acyl-CoA N-acyltransferases (Nat)"/>
    <property type="match status" value="1"/>
</dbReference>
<dbReference type="GO" id="GO:0005840">
    <property type="term" value="C:ribosome"/>
    <property type="evidence" value="ECO:0007669"/>
    <property type="project" value="UniProtKB-KW"/>
</dbReference>
<keyword evidence="2" id="KW-0012">Acyltransferase</keyword>
<protein>
    <submittedName>
        <fullName evidence="4">Ribosomal protein S18 acetylase RimI-like enzyme</fullName>
    </submittedName>
</protein>
<dbReference type="InterPro" id="IPR016181">
    <property type="entry name" value="Acyl_CoA_acyltransferase"/>
</dbReference>
<keyword evidence="4" id="KW-0689">Ribosomal protein</keyword>
<accession>A0A4Q7NWW0</accession>
<keyword evidence="4" id="KW-0687">Ribonucleoprotein</keyword>
<dbReference type="PANTHER" id="PTHR43877">
    <property type="entry name" value="AMINOALKYLPHOSPHONATE N-ACETYLTRANSFERASE-RELATED-RELATED"/>
    <property type="match status" value="1"/>
</dbReference>
<evidence type="ECO:0000256" key="1">
    <source>
        <dbReference type="ARBA" id="ARBA00022679"/>
    </source>
</evidence>
<dbReference type="InterPro" id="IPR050832">
    <property type="entry name" value="Bact_Acetyltransf"/>
</dbReference>
<proteinExistence type="predicted"/>
<comment type="caution">
    <text evidence="4">The sequence shown here is derived from an EMBL/GenBank/DDBJ whole genome shotgun (WGS) entry which is preliminary data.</text>
</comment>
<dbReference type="Proteomes" id="UP000293638">
    <property type="component" value="Unassembled WGS sequence"/>
</dbReference>
<reference evidence="4 5" key="1">
    <citation type="submission" date="2019-02" db="EMBL/GenBank/DDBJ databases">
        <title>Genomic Encyclopedia of Type Strains, Phase IV (KMG-IV): sequencing the most valuable type-strain genomes for metagenomic binning, comparative biology and taxonomic classification.</title>
        <authorList>
            <person name="Goeker M."/>
        </authorList>
    </citation>
    <scope>NUCLEOTIDE SEQUENCE [LARGE SCALE GENOMIC DNA]</scope>
    <source>
        <strain evidence="4 5">DSM 45622</strain>
    </source>
</reference>
<feature type="domain" description="N-acetyltransferase" evidence="3">
    <location>
        <begin position="5"/>
        <end position="166"/>
    </location>
</feature>
<dbReference type="AlphaFoldDB" id="A0A4Q7NWW0"/>
<dbReference type="InterPro" id="IPR000182">
    <property type="entry name" value="GNAT_dom"/>
</dbReference>
<evidence type="ECO:0000313" key="5">
    <source>
        <dbReference type="Proteomes" id="UP000293638"/>
    </source>
</evidence>
<dbReference type="Gene3D" id="3.40.630.30">
    <property type="match status" value="1"/>
</dbReference>
<dbReference type="Pfam" id="PF13673">
    <property type="entry name" value="Acetyltransf_10"/>
    <property type="match status" value="1"/>
</dbReference>
<name>A0A4Q7NWW0_9ACTN</name>
<gene>
    <name evidence="4" type="ORF">EV189_1075</name>
</gene>
<evidence type="ECO:0000313" key="4">
    <source>
        <dbReference type="EMBL" id="RZS91823.1"/>
    </source>
</evidence>
<evidence type="ECO:0000256" key="2">
    <source>
        <dbReference type="ARBA" id="ARBA00023315"/>
    </source>
</evidence>
<dbReference type="CDD" id="cd04301">
    <property type="entry name" value="NAT_SF"/>
    <property type="match status" value="1"/>
</dbReference>
<keyword evidence="5" id="KW-1185">Reference proteome</keyword>